<dbReference type="STRING" id="97359.A0A550CTM1"/>
<evidence type="ECO:0000259" key="6">
    <source>
        <dbReference type="Pfam" id="PF08167"/>
    </source>
</evidence>
<evidence type="ECO:0000256" key="4">
    <source>
        <dbReference type="ARBA" id="ARBA00023242"/>
    </source>
</evidence>
<keyword evidence="8" id="KW-1185">Reference proteome</keyword>
<evidence type="ECO:0000313" key="7">
    <source>
        <dbReference type="EMBL" id="TRM68137.1"/>
    </source>
</evidence>
<feature type="region of interest" description="Disordered" evidence="5">
    <location>
        <begin position="598"/>
        <end position="722"/>
    </location>
</feature>
<dbReference type="Pfam" id="PF08167">
    <property type="entry name" value="RIX1"/>
    <property type="match status" value="1"/>
</dbReference>
<name>A0A550CTM1_9AGAR</name>
<dbReference type="EMBL" id="VDMD01000002">
    <property type="protein sequence ID" value="TRM68137.1"/>
    <property type="molecule type" value="Genomic_DNA"/>
</dbReference>
<evidence type="ECO:0000256" key="3">
    <source>
        <dbReference type="ARBA" id="ARBA00021502"/>
    </source>
</evidence>
<feature type="compositionally biased region" description="Polar residues" evidence="5">
    <location>
        <begin position="626"/>
        <end position="641"/>
    </location>
</feature>
<comment type="caution">
    <text evidence="7">The sequence shown here is derived from an EMBL/GenBank/DDBJ whole genome shotgun (WGS) entry which is preliminary data.</text>
</comment>
<dbReference type="Proteomes" id="UP000320762">
    <property type="component" value="Unassembled WGS sequence"/>
</dbReference>
<dbReference type="GO" id="GO:0005634">
    <property type="term" value="C:nucleus"/>
    <property type="evidence" value="ECO:0007669"/>
    <property type="project" value="UniProtKB-SubCell"/>
</dbReference>
<comment type="subcellular location">
    <subcellularLocation>
        <location evidence="1">Nucleus</location>
    </subcellularLocation>
</comment>
<feature type="compositionally biased region" description="Low complexity" evidence="5">
    <location>
        <begin position="669"/>
        <end position="682"/>
    </location>
</feature>
<protein>
    <recommendedName>
        <fullName evidence="3">Pre-rRNA-processing protein RIX1</fullName>
    </recommendedName>
</protein>
<feature type="region of interest" description="Disordered" evidence="5">
    <location>
        <begin position="412"/>
        <end position="431"/>
    </location>
</feature>
<evidence type="ECO:0000256" key="1">
    <source>
        <dbReference type="ARBA" id="ARBA00004123"/>
    </source>
</evidence>
<evidence type="ECO:0000256" key="2">
    <source>
        <dbReference type="ARBA" id="ARBA00010511"/>
    </source>
</evidence>
<sequence length="722" mass="77241">MEAHVLKTLLQIHLASDATATIHVPYILSILRPEHLAPSSHLPKWTNRIHSLLHSKEPGGRWAGLCLAQASAKLSRSLMIDCAQDWLSVTFGLLSKSDTLPVVKASIRLTYSIFSGATDVAEFQRQIPTPNVPKFAAALINLVERYADVELKILCLQTLSRLVPLYPTLLRPSSNALNILALKFLSGQYPSPTKPSLLEAASRLYCCLHLTGGKVGAASAWRKTLDDTLAFGWAAFHCLHSTFTPGAPQLADPAMSISLEKDRLHCAVHILCDLLSATTHRAVQVPLGPLSAFVVAMLNVSDADPAVSIVDSNARTLQLSLNAFVVQHGCELMQKLVTSLPQHVSPHLSQWLTCLAYILEEPQPIALRASVLRTIACILKDSPSFHAPLVINRLARAATPSLVILLDRESHANPSPTAAISTASSKKGKKRARGFEGDEAFRLTKSAVCPTAADAEAVLYALAVMKYLLRAAELAPTLRSIASRVLLSMHLALPRMSPTAISEDPSVYVKVLGAVQAVVLEIGAGSSSAMGKGLPLAMKAMLLDANDDAFRTLDLLLHPRLPPLVRPLPHVDALALFAGEESSEERRARLDMGIVSMSDAPVPASEPTAMDLDTQPEPAQPRPPLTASSATNDYSQNQPPRSKTPPSAPSVASMPPPVLPPYSGAGGQADVATPTVAPATTVPAPPTQRMDSQMEVVSMVLTEEEGDEEMPAIDMSSDSEGE</sequence>
<evidence type="ECO:0000256" key="5">
    <source>
        <dbReference type="SAM" id="MobiDB-lite"/>
    </source>
</evidence>
<organism evidence="7 8">
    <name type="scientific">Schizophyllum amplum</name>
    <dbReference type="NCBI Taxonomy" id="97359"/>
    <lineage>
        <taxon>Eukaryota</taxon>
        <taxon>Fungi</taxon>
        <taxon>Dikarya</taxon>
        <taxon>Basidiomycota</taxon>
        <taxon>Agaricomycotina</taxon>
        <taxon>Agaricomycetes</taxon>
        <taxon>Agaricomycetidae</taxon>
        <taxon>Agaricales</taxon>
        <taxon>Schizophyllaceae</taxon>
        <taxon>Schizophyllum</taxon>
    </lineage>
</organism>
<dbReference type="InterPro" id="IPR012583">
    <property type="entry name" value="RIX1_N"/>
</dbReference>
<feature type="compositionally biased region" description="Pro residues" evidence="5">
    <location>
        <begin position="642"/>
        <end position="660"/>
    </location>
</feature>
<comment type="similarity">
    <text evidence="2">Belongs to the RIX1/PELP1 family.</text>
</comment>
<dbReference type="AlphaFoldDB" id="A0A550CTM1"/>
<keyword evidence="4" id="KW-0539">Nucleus</keyword>
<dbReference type="PANTHER" id="PTHR34105">
    <property type="entry name" value="PROLINE-, GLUTAMIC ACID- AND LEUCINE-RICH PROTEIN 1"/>
    <property type="match status" value="1"/>
</dbReference>
<dbReference type="OrthoDB" id="20900at2759"/>
<accession>A0A550CTM1</accession>
<feature type="domain" description="Pre-rRNA-processing protein RIX1 N-terminal" evidence="6">
    <location>
        <begin position="8"/>
        <end position="191"/>
    </location>
</feature>
<gene>
    <name evidence="7" type="ORF">BD626DRAFT_480884</name>
</gene>
<dbReference type="GO" id="GO:0006364">
    <property type="term" value="P:rRNA processing"/>
    <property type="evidence" value="ECO:0007669"/>
    <property type="project" value="TreeGrafter"/>
</dbReference>
<proteinExistence type="inferred from homology"/>
<feature type="compositionally biased region" description="Acidic residues" evidence="5">
    <location>
        <begin position="702"/>
        <end position="722"/>
    </location>
</feature>
<dbReference type="SUPFAM" id="SSF48371">
    <property type="entry name" value="ARM repeat"/>
    <property type="match status" value="1"/>
</dbReference>
<reference evidence="7 8" key="1">
    <citation type="journal article" date="2019" name="New Phytol.">
        <title>Comparative genomics reveals unique wood-decay strategies and fruiting body development in the Schizophyllaceae.</title>
        <authorList>
            <person name="Almasi E."/>
            <person name="Sahu N."/>
            <person name="Krizsan K."/>
            <person name="Balint B."/>
            <person name="Kovacs G.M."/>
            <person name="Kiss B."/>
            <person name="Cseklye J."/>
            <person name="Drula E."/>
            <person name="Henrissat B."/>
            <person name="Nagy I."/>
            <person name="Chovatia M."/>
            <person name="Adam C."/>
            <person name="LaButti K."/>
            <person name="Lipzen A."/>
            <person name="Riley R."/>
            <person name="Grigoriev I.V."/>
            <person name="Nagy L.G."/>
        </authorList>
    </citation>
    <scope>NUCLEOTIDE SEQUENCE [LARGE SCALE GENOMIC DNA]</scope>
    <source>
        <strain evidence="7 8">NL-1724</strain>
    </source>
</reference>
<evidence type="ECO:0000313" key="8">
    <source>
        <dbReference type="Proteomes" id="UP000320762"/>
    </source>
</evidence>
<dbReference type="PANTHER" id="PTHR34105:SF1">
    <property type="entry name" value="PROLINE-, GLUTAMIC ACID- AND LEUCINE-RICH PROTEIN 1"/>
    <property type="match status" value="1"/>
</dbReference>
<feature type="compositionally biased region" description="Low complexity" evidence="5">
    <location>
        <begin position="412"/>
        <end position="425"/>
    </location>
</feature>
<dbReference type="InterPro" id="IPR016024">
    <property type="entry name" value="ARM-type_fold"/>
</dbReference>